<protein>
    <submittedName>
        <fullName evidence="1">Origin recognition complex 5 subunit</fullName>
    </submittedName>
</protein>
<organism evidence="1 2">
    <name type="scientific">Striga asiatica</name>
    <name type="common">Asiatic witchweed</name>
    <name type="synonym">Buchnera asiatica</name>
    <dbReference type="NCBI Taxonomy" id="4170"/>
    <lineage>
        <taxon>Eukaryota</taxon>
        <taxon>Viridiplantae</taxon>
        <taxon>Streptophyta</taxon>
        <taxon>Embryophyta</taxon>
        <taxon>Tracheophyta</taxon>
        <taxon>Spermatophyta</taxon>
        <taxon>Magnoliopsida</taxon>
        <taxon>eudicotyledons</taxon>
        <taxon>Gunneridae</taxon>
        <taxon>Pentapetalae</taxon>
        <taxon>asterids</taxon>
        <taxon>lamiids</taxon>
        <taxon>Lamiales</taxon>
        <taxon>Orobanchaceae</taxon>
        <taxon>Buchnereae</taxon>
        <taxon>Striga</taxon>
    </lineage>
</organism>
<gene>
    <name evidence="1" type="ORF">STAS_17302</name>
</gene>
<dbReference type="OrthoDB" id="365981at2759"/>
<proteinExistence type="predicted"/>
<dbReference type="EMBL" id="BKCP01005940">
    <property type="protein sequence ID" value="GER40620.1"/>
    <property type="molecule type" value="Genomic_DNA"/>
</dbReference>
<dbReference type="AlphaFoldDB" id="A0A5A7Q5X2"/>
<reference evidence="2" key="1">
    <citation type="journal article" date="2019" name="Curr. Biol.">
        <title>Genome Sequence of Striga asiatica Provides Insight into the Evolution of Plant Parasitism.</title>
        <authorList>
            <person name="Yoshida S."/>
            <person name="Kim S."/>
            <person name="Wafula E.K."/>
            <person name="Tanskanen J."/>
            <person name="Kim Y.M."/>
            <person name="Honaas L."/>
            <person name="Yang Z."/>
            <person name="Spallek T."/>
            <person name="Conn C.E."/>
            <person name="Ichihashi Y."/>
            <person name="Cheong K."/>
            <person name="Cui S."/>
            <person name="Der J.P."/>
            <person name="Gundlach H."/>
            <person name="Jiao Y."/>
            <person name="Hori C."/>
            <person name="Ishida J.K."/>
            <person name="Kasahara H."/>
            <person name="Kiba T."/>
            <person name="Kim M.S."/>
            <person name="Koo N."/>
            <person name="Laohavisit A."/>
            <person name="Lee Y.H."/>
            <person name="Lumba S."/>
            <person name="McCourt P."/>
            <person name="Mortimer J.C."/>
            <person name="Mutuku J.M."/>
            <person name="Nomura T."/>
            <person name="Sasaki-Sekimoto Y."/>
            <person name="Seto Y."/>
            <person name="Wang Y."/>
            <person name="Wakatake T."/>
            <person name="Sakakibara H."/>
            <person name="Demura T."/>
            <person name="Yamaguchi S."/>
            <person name="Yoneyama K."/>
            <person name="Manabe R.I."/>
            <person name="Nelson D.C."/>
            <person name="Schulman A.H."/>
            <person name="Timko M.P."/>
            <person name="dePamphilis C.W."/>
            <person name="Choi D."/>
            <person name="Shirasu K."/>
        </authorList>
    </citation>
    <scope>NUCLEOTIDE SEQUENCE [LARGE SCALE GENOMIC DNA]</scope>
    <source>
        <strain evidence="2">cv. UVA1</strain>
    </source>
</reference>
<keyword evidence="2" id="KW-1185">Reference proteome</keyword>
<accession>A0A5A7Q5X2</accession>
<dbReference type="Proteomes" id="UP000325081">
    <property type="component" value="Unassembled WGS sequence"/>
</dbReference>
<name>A0A5A7Q5X2_STRAF</name>
<evidence type="ECO:0000313" key="2">
    <source>
        <dbReference type="Proteomes" id="UP000325081"/>
    </source>
</evidence>
<sequence>MLPLFVASAMKTSIVLSTFKHLKCLFMYCSCITCYSPRILFEKKNNYTFCSWMHSIFSITAPVICRKRSYVDVQTMKRSSTESYLSHVIWHLGEQDIVVDT</sequence>
<evidence type="ECO:0000313" key="1">
    <source>
        <dbReference type="EMBL" id="GER40620.1"/>
    </source>
</evidence>
<comment type="caution">
    <text evidence="1">The sequence shown here is derived from an EMBL/GenBank/DDBJ whole genome shotgun (WGS) entry which is preliminary data.</text>
</comment>